<dbReference type="Proteomes" id="UP000314294">
    <property type="component" value="Unassembled WGS sequence"/>
</dbReference>
<dbReference type="EMBL" id="SRLO01000033">
    <property type="protein sequence ID" value="TNN83320.1"/>
    <property type="molecule type" value="Genomic_DNA"/>
</dbReference>
<gene>
    <name evidence="1" type="ORF">EYF80_006301</name>
</gene>
<protein>
    <submittedName>
        <fullName evidence="1">Uncharacterized protein</fullName>
    </submittedName>
</protein>
<reference evidence="1 2" key="1">
    <citation type="submission" date="2019-03" db="EMBL/GenBank/DDBJ databases">
        <title>First draft genome of Liparis tanakae, snailfish: a comprehensive survey of snailfish specific genes.</title>
        <authorList>
            <person name="Kim W."/>
            <person name="Song I."/>
            <person name="Jeong J.-H."/>
            <person name="Kim D."/>
            <person name="Kim S."/>
            <person name="Ryu S."/>
            <person name="Song J.Y."/>
            <person name="Lee S.K."/>
        </authorList>
    </citation>
    <scope>NUCLEOTIDE SEQUENCE [LARGE SCALE GENOMIC DNA]</scope>
    <source>
        <tissue evidence="1">Muscle</tissue>
    </source>
</reference>
<proteinExistence type="predicted"/>
<organism evidence="1 2">
    <name type="scientific">Liparis tanakae</name>
    <name type="common">Tanaka's snailfish</name>
    <dbReference type="NCBI Taxonomy" id="230148"/>
    <lineage>
        <taxon>Eukaryota</taxon>
        <taxon>Metazoa</taxon>
        <taxon>Chordata</taxon>
        <taxon>Craniata</taxon>
        <taxon>Vertebrata</taxon>
        <taxon>Euteleostomi</taxon>
        <taxon>Actinopterygii</taxon>
        <taxon>Neopterygii</taxon>
        <taxon>Teleostei</taxon>
        <taxon>Neoteleostei</taxon>
        <taxon>Acanthomorphata</taxon>
        <taxon>Eupercaria</taxon>
        <taxon>Perciformes</taxon>
        <taxon>Cottioidei</taxon>
        <taxon>Cottales</taxon>
        <taxon>Liparidae</taxon>
        <taxon>Liparis</taxon>
    </lineage>
</organism>
<sequence length="309" mass="34706">MTSRVKELASCSMLASCSPSATSESSAISFSALSLKAPVRPLRWMLRASQAAEGRVHDAALLVPQLRVGRELQHVVHRRTVHDTQLHLKQVETPDLWCCHAGGLLRVELHQAVEEIQGRLVLELFTLKLVLEPQTQPGGDATRSLHEARHKAIQLTRQPSSEHSHEEAREHLEALQLVRAEVCVLQGCSCGGRWRYPKAPEVQSLDDVLLAEEIDRAVERSQMFLNGQVEERKHLPLLSERLEDLTEKGALKIRRCDAEALQICSAEHDLLLEKVFISQSPQNLVVYSFTWSSSKPSTTQHLWKKRLGA</sequence>
<keyword evidence="2" id="KW-1185">Reference proteome</keyword>
<accession>A0A4Z2IZB8</accession>
<comment type="caution">
    <text evidence="1">The sequence shown here is derived from an EMBL/GenBank/DDBJ whole genome shotgun (WGS) entry which is preliminary data.</text>
</comment>
<dbReference type="AlphaFoldDB" id="A0A4Z2IZB8"/>
<evidence type="ECO:0000313" key="1">
    <source>
        <dbReference type="EMBL" id="TNN83320.1"/>
    </source>
</evidence>
<evidence type="ECO:0000313" key="2">
    <source>
        <dbReference type="Proteomes" id="UP000314294"/>
    </source>
</evidence>
<name>A0A4Z2IZB8_9TELE</name>